<dbReference type="PROSITE" id="PS00108">
    <property type="entry name" value="PROTEIN_KINASE_ST"/>
    <property type="match status" value="1"/>
</dbReference>
<dbReference type="CDD" id="cd14014">
    <property type="entry name" value="STKc_PknB_like"/>
    <property type="match status" value="1"/>
</dbReference>
<dbReference type="GO" id="GO:0005524">
    <property type="term" value="F:ATP binding"/>
    <property type="evidence" value="ECO:0007669"/>
    <property type="project" value="UniProtKB-UniRule"/>
</dbReference>
<evidence type="ECO:0000256" key="3">
    <source>
        <dbReference type="ARBA" id="ARBA00022777"/>
    </source>
</evidence>
<dbReference type="SUPFAM" id="SSF50998">
    <property type="entry name" value="Quinoprotein alcohol dehydrogenase-like"/>
    <property type="match status" value="2"/>
</dbReference>
<dbReference type="InterPro" id="IPR002372">
    <property type="entry name" value="PQQ_rpt_dom"/>
</dbReference>
<dbReference type="InterPro" id="IPR011047">
    <property type="entry name" value="Quinoprotein_ADH-like_sf"/>
</dbReference>
<gene>
    <name evidence="7" type="ORF">EJC51_14365</name>
</gene>
<evidence type="ECO:0000256" key="2">
    <source>
        <dbReference type="ARBA" id="ARBA00022741"/>
    </source>
</evidence>
<dbReference type="KEGG" id="saqu:EJC51_14365"/>
<dbReference type="Proteomes" id="UP000280197">
    <property type="component" value="Chromosome"/>
</dbReference>
<dbReference type="InterPro" id="IPR000719">
    <property type="entry name" value="Prot_kinase_dom"/>
</dbReference>
<accession>A0A3S9HYK7</accession>
<dbReference type="SUPFAM" id="SSF56112">
    <property type="entry name" value="Protein kinase-like (PK-like)"/>
    <property type="match status" value="1"/>
</dbReference>
<dbReference type="InterPro" id="IPR017441">
    <property type="entry name" value="Protein_kinase_ATP_BS"/>
</dbReference>
<dbReference type="RefSeq" id="WP_126271437.1">
    <property type="nucleotide sequence ID" value="NZ_CP034463.1"/>
</dbReference>
<name>A0A3S9HYK7_9ACTN</name>
<dbReference type="InterPro" id="IPR008271">
    <property type="entry name" value="Ser/Thr_kinase_AS"/>
</dbReference>
<evidence type="ECO:0000313" key="8">
    <source>
        <dbReference type="Proteomes" id="UP000280197"/>
    </source>
</evidence>
<organism evidence="7 8">
    <name type="scientific">Streptomyces aquilus</name>
    <dbReference type="NCBI Taxonomy" id="2548456"/>
    <lineage>
        <taxon>Bacteria</taxon>
        <taxon>Bacillati</taxon>
        <taxon>Actinomycetota</taxon>
        <taxon>Actinomycetes</taxon>
        <taxon>Kitasatosporales</taxon>
        <taxon>Streptomycetaceae</taxon>
        <taxon>Streptomyces</taxon>
    </lineage>
</organism>
<sequence length="718" mass="75254">MQALRTTDPRRVGPYEVRGRLGSGGMGEVYLAESRTGLRLAVKVVRAEYAQDRTFRARFRQEVRAAQTVGGAGTYTARVVDADPEGERPWMATEFVEGPNLRDAVLDGGPLPEPAVRVLGAALGEALGAIHARGMVHRDLKPSNILLAPDGPRVIDFGIVRALEATAMTRTGAIVGSVGYVSPEQIRNGGKVGPSSDVFSLGAVLAYAASGREPFGEGQDSVILLRILTRDFDLTGVPRELLPLVEACLREEPGQRPMPADVVAAVGGSPRGGLRPGWYTAAGPGPEASQGTEIWLPERESGERESRVEYVAPVAETPDVAPPEVEAADGRPSRRGLLRLAAGGVVVAGAGGAGAWWWLGQSETGSSGEGKGGSAKAPGSVARKASVNWTYKAGGPPHVAGGAGGALSVDGRTLYFVGDDGNLRALGSDGKERWKATVFKGASFVTRPVFTADGIFVAVVSDTEPEPGRLIALSAEGEVMWTRELPSPFFQQPAVFRGNVVVGSSKHTIDGAGIVQAYDGRGKVRWYAELDGAPHEELVVAGDVLYVPCYDNHLYGIREGGATPFDAPLDGDVGRPAVSSDTVIVSTGNQAAELFGLDLTGRLKWREPDLAGSYVPANADSFAFLGVTDTGAALKAITARGDVVWTYGGGGAFSDPVLVDSTVYVRTDTEVHALDLRGELLWKATVGPDPGVLLTPLVHGRRVYAGTNKGIAALDVTV</sequence>
<dbReference type="Pfam" id="PF13360">
    <property type="entry name" value="PQQ_2"/>
    <property type="match status" value="2"/>
</dbReference>
<keyword evidence="4 5" id="KW-0067">ATP-binding</keyword>
<dbReference type="Pfam" id="PF00069">
    <property type="entry name" value="Pkinase"/>
    <property type="match status" value="1"/>
</dbReference>
<evidence type="ECO:0000256" key="4">
    <source>
        <dbReference type="ARBA" id="ARBA00022840"/>
    </source>
</evidence>
<dbReference type="Gene3D" id="2.40.10.480">
    <property type="match status" value="1"/>
</dbReference>
<dbReference type="PANTHER" id="PTHR43289">
    <property type="entry name" value="MITOGEN-ACTIVATED PROTEIN KINASE KINASE KINASE 20-RELATED"/>
    <property type="match status" value="1"/>
</dbReference>
<proteinExistence type="predicted"/>
<dbReference type="Gene3D" id="3.30.200.20">
    <property type="entry name" value="Phosphorylase Kinase, domain 1"/>
    <property type="match status" value="1"/>
</dbReference>
<dbReference type="SMART" id="SM00564">
    <property type="entry name" value="PQQ"/>
    <property type="match status" value="6"/>
</dbReference>
<dbReference type="SMART" id="SM00220">
    <property type="entry name" value="S_TKc"/>
    <property type="match status" value="1"/>
</dbReference>
<keyword evidence="8" id="KW-1185">Reference proteome</keyword>
<feature type="domain" description="Protein kinase" evidence="6">
    <location>
        <begin position="15"/>
        <end position="272"/>
    </location>
</feature>
<keyword evidence="3 7" id="KW-0418">Kinase</keyword>
<feature type="binding site" evidence="5">
    <location>
        <position position="43"/>
    </location>
    <ligand>
        <name>ATP</name>
        <dbReference type="ChEBI" id="CHEBI:30616"/>
    </ligand>
</feature>
<dbReference type="PROSITE" id="PS00107">
    <property type="entry name" value="PROTEIN_KINASE_ATP"/>
    <property type="match status" value="1"/>
</dbReference>
<keyword evidence="1" id="KW-0808">Transferase</keyword>
<dbReference type="Gene3D" id="2.130.10.10">
    <property type="entry name" value="YVTN repeat-like/Quinoprotein amine dehydrogenase"/>
    <property type="match status" value="2"/>
</dbReference>
<dbReference type="InterPro" id="IPR015943">
    <property type="entry name" value="WD40/YVTN_repeat-like_dom_sf"/>
</dbReference>
<dbReference type="Gene3D" id="1.10.510.10">
    <property type="entry name" value="Transferase(Phosphotransferase) domain 1"/>
    <property type="match status" value="1"/>
</dbReference>
<evidence type="ECO:0000313" key="7">
    <source>
        <dbReference type="EMBL" id="AZP17196.1"/>
    </source>
</evidence>
<dbReference type="PROSITE" id="PS50011">
    <property type="entry name" value="PROTEIN_KINASE_DOM"/>
    <property type="match status" value="1"/>
</dbReference>
<evidence type="ECO:0000256" key="1">
    <source>
        <dbReference type="ARBA" id="ARBA00022679"/>
    </source>
</evidence>
<reference evidence="7 8" key="1">
    <citation type="submission" date="2018-12" db="EMBL/GenBank/DDBJ databases">
        <authorList>
            <person name="Li K."/>
        </authorList>
    </citation>
    <scope>NUCLEOTIDE SEQUENCE [LARGE SCALE GENOMIC DNA]</scope>
    <source>
        <strain evidence="8">CR22</strain>
    </source>
</reference>
<dbReference type="AlphaFoldDB" id="A0A3S9HYK7"/>
<evidence type="ECO:0000256" key="5">
    <source>
        <dbReference type="PROSITE-ProRule" id="PRU10141"/>
    </source>
</evidence>
<dbReference type="PANTHER" id="PTHR43289:SF34">
    <property type="entry name" value="SERINE_THREONINE-PROTEIN KINASE YBDM-RELATED"/>
    <property type="match status" value="1"/>
</dbReference>
<keyword evidence="2 5" id="KW-0547">Nucleotide-binding</keyword>
<dbReference type="GO" id="GO:0004674">
    <property type="term" value="F:protein serine/threonine kinase activity"/>
    <property type="evidence" value="ECO:0007669"/>
    <property type="project" value="TreeGrafter"/>
</dbReference>
<protein>
    <submittedName>
        <fullName evidence="7">Serine/threonine-protein kinase</fullName>
    </submittedName>
</protein>
<evidence type="ECO:0000259" key="6">
    <source>
        <dbReference type="PROSITE" id="PS50011"/>
    </source>
</evidence>
<dbReference type="EMBL" id="CP034463">
    <property type="protein sequence ID" value="AZP17196.1"/>
    <property type="molecule type" value="Genomic_DNA"/>
</dbReference>
<dbReference type="InterPro" id="IPR011009">
    <property type="entry name" value="Kinase-like_dom_sf"/>
</dbReference>
<dbReference type="InterPro" id="IPR018391">
    <property type="entry name" value="PQQ_b-propeller_rpt"/>
</dbReference>